<dbReference type="RefSeq" id="WP_091877033.1">
    <property type="nucleotide sequence ID" value="NZ_FOLD01000042.1"/>
</dbReference>
<feature type="domain" description="LTD" evidence="2">
    <location>
        <begin position="776"/>
        <end position="913"/>
    </location>
</feature>
<dbReference type="EMBL" id="FOLD01000042">
    <property type="protein sequence ID" value="SFD86747.1"/>
    <property type="molecule type" value="Genomic_DNA"/>
</dbReference>
<dbReference type="Pfam" id="PF00932">
    <property type="entry name" value="LTD"/>
    <property type="match status" value="1"/>
</dbReference>
<dbReference type="Gene3D" id="3.20.20.140">
    <property type="entry name" value="Metal-dependent hydrolases"/>
    <property type="match status" value="1"/>
</dbReference>
<evidence type="ECO:0000256" key="1">
    <source>
        <dbReference type="SAM" id="SignalP"/>
    </source>
</evidence>
<dbReference type="PROSITE" id="PS51841">
    <property type="entry name" value="LTD"/>
    <property type="match status" value="1"/>
</dbReference>
<organism evidence="3 4">
    <name type="scientific">Massilia yuzhufengensis</name>
    <dbReference type="NCBI Taxonomy" id="1164594"/>
    <lineage>
        <taxon>Bacteria</taxon>
        <taxon>Pseudomonadati</taxon>
        <taxon>Pseudomonadota</taxon>
        <taxon>Betaproteobacteria</taxon>
        <taxon>Burkholderiales</taxon>
        <taxon>Oxalobacteraceae</taxon>
        <taxon>Telluria group</taxon>
        <taxon>Massilia</taxon>
    </lineage>
</organism>
<evidence type="ECO:0000313" key="3">
    <source>
        <dbReference type="EMBL" id="SFD86747.1"/>
    </source>
</evidence>
<protein>
    <submittedName>
        <fullName evidence="3">Lamin Tail Domain</fullName>
    </submittedName>
</protein>
<dbReference type="InterPro" id="IPR001322">
    <property type="entry name" value="Lamin_tail_dom"/>
</dbReference>
<dbReference type="Pfam" id="PF17957">
    <property type="entry name" value="Big_7"/>
    <property type="match status" value="2"/>
</dbReference>
<dbReference type="InterPro" id="IPR013783">
    <property type="entry name" value="Ig-like_fold"/>
</dbReference>
<feature type="chain" id="PRO_5011727230" evidence="1">
    <location>
        <begin position="32"/>
        <end position="1072"/>
    </location>
</feature>
<name>A0A1I1VUR0_9BURK</name>
<dbReference type="AlphaFoldDB" id="A0A1I1VUR0"/>
<keyword evidence="4" id="KW-1185">Reference proteome</keyword>
<reference evidence="4" key="1">
    <citation type="submission" date="2016-10" db="EMBL/GenBank/DDBJ databases">
        <authorList>
            <person name="Varghese N."/>
            <person name="Submissions S."/>
        </authorList>
    </citation>
    <scope>NUCLEOTIDE SEQUENCE [LARGE SCALE GENOMIC DNA]</scope>
    <source>
        <strain evidence="4">CGMCC 1.12041</strain>
    </source>
</reference>
<keyword evidence="1" id="KW-0732">Signal</keyword>
<gene>
    <name evidence="3" type="ORF">SAMN05216204_14224</name>
</gene>
<evidence type="ECO:0000259" key="2">
    <source>
        <dbReference type="PROSITE" id="PS51841"/>
    </source>
</evidence>
<dbReference type="OrthoDB" id="9801679at2"/>
<accession>A0A1I1VUR0</accession>
<dbReference type="Gene3D" id="2.60.40.10">
    <property type="entry name" value="Immunoglobulins"/>
    <property type="match status" value="2"/>
</dbReference>
<proteinExistence type="predicted"/>
<dbReference type="Proteomes" id="UP000198639">
    <property type="component" value="Unassembled WGS sequence"/>
</dbReference>
<feature type="signal peptide" evidence="1">
    <location>
        <begin position="1"/>
        <end position="31"/>
    </location>
</feature>
<dbReference type="SUPFAM" id="SSF89550">
    <property type="entry name" value="PHP domain-like"/>
    <property type="match status" value="1"/>
</dbReference>
<dbReference type="STRING" id="1164594.SAMN05216204_14224"/>
<dbReference type="InterPro" id="IPR016195">
    <property type="entry name" value="Pol/histidinol_Pase-like"/>
</dbReference>
<evidence type="ECO:0000313" key="4">
    <source>
        <dbReference type="Proteomes" id="UP000198639"/>
    </source>
</evidence>
<sequence length="1072" mass="111382">MNRKNQFGKQGVPRRALIAMALAALNFGVSAQDLKEDHREFEATLYAPYSGDTQGGRSFILNFSYPFVENAQEITWRLELLDARGNTVQRWQGIERLTDASRKVNIDWAARSADPSLADGIYTLRMVAVAKPTTEEGSDTSAEGVDAVLAAASDVEEQKWDIVVGEPSVAAMPSAATVAAPLPKQTTSTTSTKSMRMGAATTMAVAATQPAYTVYFGNLHSQTNHSDGGGNLATCSGAQNPQSGTAGGPTQAYTYAMNRGLDFLMASEHNHMYDGSDGTNTGADAVKARALFKSGLNAAVDFNAANPNFLGIYGLEWGVINNGGHMNIFNTPQLLEWEYNSSGELIGDTFTAKGDYAGLYTLMAQRGWLGQFNHPSSNGQFLVNGKALGYTADGDTAMALCEVLNTSAFSVNTTETETGRSSYEGACQKALEAGFHVAFTTNQDNHCANWGASYTNRTGILIPTGTAFTNASFIEAVKARRLFATMDKASQLILTSKGNGATVGETHMMGERITNYGSLSLTANYSNSTGKSASTVTFYEGVPGRNGTVTVLGTGASQTITPTLGDHFYYAKVTQNDGNVLWSAPIWVTQVASGDDLIVPTVSASVSGSSGNIMLSANASDDKGVTMVVFYVDGNPISGTDVTPYTATLDSTKLPNGNHSLVAWAYDASNNIGKSAPVTFMTSNTIIDLTAPVVSASVTGSAGRITLNATASDNVGVTKVEYYVDGSLVGSSMAAPYTLGYDSTLLTKGSHSLVTKAYDAANNIGSSSAVAFTIDNTAGTSAPLAPHLVISQIYGAGGNSGAALRSDYIEIFNPTSAPVSLSGLSVQYASSAGTSWTNTTALPAKTLQPGQYFLVSEFSGGANGSALPAADATGTINMSGTAGKVALVNGTTALPAAANPTSSNVIDWVAFGSGSTPAEGGAPTATLSPTTAAFRTDACVDTNNNRADFTVMAVAPRNTSTSLHSCFTNVTASFGVTSVGPVYNRATQKYSVTYTLTNKTAQAISGPVNVVFSNLTSGISIDNASGKHNGAPYVTFGSGAFAPNQSATVTVIFSNPSKSPIGYNAVIYSGTL</sequence>